<sequence>MTKLIVVCGVTGNQGRSVAETYLKEAGWRVRGITRDATKPASLALAAKGVEIVAGDLDNVESLKAALQGANIVFGNTVFPFRLALTSNPQLKPGQSILEWAYELEVQQGKNLVEAVAKLDSLQLFIWSTLSATRKWSSGKFQNVFHFDSKAAVVDHVRIHFPDLYKKTSMLQLGLFMTNWKFGPVNIPWVKRRDGTMVLRMPGELKYPIPHVLVQETGKYVKALAQASPGSHLLACSEFLTWPDYVSLWSRMTGVPAVFESITMDDMDKLAPGGFGLEIGEMHAYSMEFGYWGNDPSVIYPEQVGALWLRFPNETKLTVITIQLGLKGELTTIANYIKGEDWSELLGRPAMD</sequence>
<name>A0A135RUP5_9PEZI</name>
<dbReference type="InterPro" id="IPR008030">
    <property type="entry name" value="NmrA-like"/>
</dbReference>
<dbReference type="CDD" id="cd05251">
    <property type="entry name" value="NmrA_like_SDR_a"/>
    <property type="match status" value="1"/>
</dbReference>
<dbReference type="InterPro" id="IPR051164">
    <property type="entry name" value="NmrA-like_oxidored"/>
</dbReference>
<dbReference type="GO" id="GO:0005634">
    <property type="term" value="C:nucleus"/>
    <property type="evidence" value="ECO:0007669"/>
    <property type="project" value="TreeGrafter"/>
</dbReference>
<evidence type="ECO:0000259" key="3">
    <source>
        <dbReference type="Pfam" id="PF05368"/>
    </source>
</evidence>
<dbReference type="Gene3D" id="3.90.25.10">
    <property type="entry name" value="UDP-galactose 4-epimerase, domain 1"/>
    <property type="match status" value="1"/>
</dbReference>
<dbReference type="Pfam" id="PF05368">
    <property type="entry name" value="NmrA"/>
    <property type="match status" value="1"/>
</dbReference>
<evidence type="ECO:0000313" key="4">
    <source>
        <dbReference type="EMBL" id="KXH27299.1"/>
    </source>
</evidence>
<organism evidence="4 5">
    <name type="scientific">Colletotrichum simmondsii</name>
    <dbReference type="NCBI Taxonomy" id="703756"/>
    <lineage>
        <taxon>Eukaryota</taxon>
        <taxon>Fungi</taxon>
        <taxon>Dikarya</taxon>
        <taxon>Ascomycota</taxon>
        <taxon>Pezizomycotina</taxon>
        <taxon>Sordariomycetes</taxon>
        <taxon>Hypocreomycetidae</taxon>
        <taxon>Glomerellales</taxon>
        <taxon>Glomerellaceae</taxon>
        <taxon>Colletotrichum</taxon>
        <taxon>Colletotrichum acutatum species complex</taxon>
    </lineage>
</organism>
<keyword evidence="5" id="KW-1185">Reference proteome</keyword>
<dbReference type="Proteomes" id="UP000070328">
    <property type="component" value="Unassembled WGS sequence"/>
</dbReference>
<dbReference type="EMBL" id="JFBX01000828">
    <property type="protein sequence ID" value="KXH27299.1"/>
    <property type="molecule type" value="Genomic_DNA"/>
</dbReference>
<protein>
    <recommendedName>
        <fullName evidence="3">NmrA-like domain-containing protein</fullName>
    </recommendedName>
</protein>
<gene>
    <name evidence="4" type="ORF">CSIM01_02583</name>
</gene>
<dbReference type="PANTHER" id="PTHR42748:SF26">
    <property type="entry name" value="NMRA-LIKE DOMAIN-CONTAINING PROTEIN"/>
    <property type="match status" value="1"/>
</dbReference>
<feature type="domain" description="NmrA-like" evidence="3">
    <location>
        <begin position="1"/>
        <end position="293"/>
    </location>
</feature>
<evidence type="ECO:0000256" key="2">
    <source>
        <dbReference type="ARBA" id="ARBA00022857"/>
    </source>
</evidence>
<dbReference type="OrthoDB" id="3358371at2759"/>
<dbReference type="PANTHER" id="PTHR42748">
    <property type="entry name" value="NITROGEN METABOLITE REPRESSION PROTEIN NMRA FAMILY MEMBER"/>
    <property type="match status" value="1"/>
</dbReference>
<evidence type="ECO:0000313" key="5">
    <source>
        <dbReference type="Proteomes" id="UP000070328"/>
    </source>
</evidence>
<comment type="caution">
    <text evidence="4">The sequence shown here is derived from an EMBL/GenBank/DDBJ whole genome shotgun (WGS) entry which is preliminary data.</text>
</comment>
<reference evidence="4 5" key="1">
    <citation type="submission" date="2014-02" db="EMBL/GenBank/DDBJ databases">
        <title>The genome sequence of Colletotrichum simmondsii CBS122122.</title>
        <authorList>
            <person name="Baroncelli R."/>
            <person name="Thon M.R."/>
        </authorList>
    </citation>
    <scope>NUCLEOTIDE SEQUENCE [LARGE SCALE GENOMIC DNA]</scope>
    <source>
        <strain evidence="4 5">CBS122122</strain>
    </source>
</reference>
<dbReference type="InterPro" id="IPR036291">
    <property type="entry name" value="NAD(P)-bd_dom_sf"/>
</dbReference>
<evidence type="ECO:0000256" key="1">
    <source>
        <dbReference type="ARBA" id="ARBA00006328"/>
    </source>
</evidence>
<comment type="similarity">
    <text evidence="1">Belongs to the NmrA-type oxidoreductase family.</text>
</comment>
<dbReference type="Gene3D" id="3.40.50.720">
    <property type="entry name" value="NAD(P)-binding Rossmann-like Domain"/>
    <property type="match status" value="1"/>
</dbReference>
<accession>A0A135RUP5</accession>
<dbReference type="SUPFAM" id="SSF51735">
    <property type="entry name" value="NAD(P)-binding Rossmann-fold domains"/>
    <property type="match status" value="1"/>
</dbReference>
<dbReference type="AlphaFoldDB" id="A0A135RUP5"/>
<keyword evidence="2" id="KW-0521">NADP</keyword>
<proteinExistence type="inferred from homology"/>